<evidence type="ECO:0000313" key="2">
    <source>
        <dbReference type="EMBL" id="KOC93137.1"/>
    </source>
</evidence>
<keyword evidence="4" id="KW-1185">Reference proteome</keyword>
<dbReference type="AlphaFoldDB" id="A0A0L7TCP9"/>
<accession>A0A0L7TCP9</accession>
<organism evidence="2 3">
    <name type="scientific">Winslowiella iniecta</name>
    <dbReference type="NCBI Taxonomy" id="1560201"/>
    <lineage>
        <taxon>Bacteria</taxon>
        <taxon>Pseudomonadati</taxon>
        <taxon>Pseudomonadota</taxon>
        <taxon>Gammaproteobacteria</taxon>
        <taxon>Enterobacterales</taxon>
        <taxon>Erwiniaceae</taxon>
        <taxon>Winslowiella</taxon>
    </lineage>
</organism>
<dbReference type="Proteomes" id="UP000037088">
    <property type="component" value="Unassembled WGS sequence"/>
</dbReference>
<dbReference type="Proteomes" id="UP000036851">
    <property type="component" value="Unassembled WGS sequence"/>
</dbReference>
<reference evidence="3 4" key="1">
    <citation type="journal article" date="2015" name="Int. J. Syst. Evol. Microbiol.">
        <title>Erwinia iniecta sp. nov., isolated from Russian wheat aphids (Diuraphis noxia).</title>
        <authorList>
            <person name="Campillo T."/>
            <person name="Luna E."/>
            <person name="Portier P."/>
            <person name="Fischer-Le Saux M."/>
            <person name="Lapitan N."/>
            <person name="Tisserat N.A."/>
            <person name="Leach J.E."/>
        </authorList>
    </citation>
    <scope>NUCLEOTIDE SEQUENCE [LARGE SCALE GENOMIC DNA]</scope>
    <source>
        <strain evidence="1 4">B120</strain>
        <strain evidence="2 3">B149</strain>
    </source>
</reference>
<comment type="caution">
    <text evidence="2">The sequence shown here is derived from an EMBL/GenBank/DDBJ whole genome shotgun (WGS) entry which is preliminary data.</text>
</comment>
<sequence>MEIDAIKLNTLQATQDKLVTPPDAADVDAFTRAMFGNMLITPDEMATAQMQTKSLAVKQAIDGAKPTTEIITSPAEMMAVKSAMSKALLEVELTAKVAGSLGQGINKLVSMQ</sequence>
<dbReference type="NCBIfam" id="TIGR02497">
    <property type="entry name" value="yscI_hrpB_dom"/>
    <property type="match status" value="1"/>
</dbReference>
<name>A0A0L7TCP9_9GAMM</name>
<dbReference type="RefSeq" id="WP_052898859.1">
    <property type="nucleotide sequence ID" value="NZ_JRXE01000009.1"/>
</dbReference>
<evidence type="ECO:0000313" key="3">
    <source>
        <dbReference type="Proteomes" id="UP000036851"/>
    </source>
</evidence>
<dbReference type="Pfam" id="PF17001">
    <property type="entry name" value="T3SS_basalb_I"/>
    <property type="match status" value="1"/>
</dbReference>
<evidence type="ECO:0000313" key="1">
    <source>
        <dbReference type="EMBL" id="KOC90713.1"/>
    </source>
</evidence>
<dbReference type="GO" id="GO:0030254">
    <property type="term" value="P:protein secretion by the type III secretion system"/>
    <property type="evidence" value="ECO:0007669"/>
    <property type="project" value="InterPro"/>
</dbReference>
<protein>
    <recommendedName>
        <fullName evidence="5">EscI/YscI/HrpB family type III secretion system inner rod protein</fullName>
    </recommendedName>
</protein>
<proteinExistence type="predicted"/>
<dbReference type="EMBL" id="JRXE01000009">
    <property type="protein sequence ID" value="KOC90713.1"/>
    <property type="molecule type" value="Genomic_DNA"/>
</dbReference>
<dbReference type="STRING" id="1560201.NG42_08395"/>
<dbReference type="OrthoDB" id="6476629at2"/>
<evidence type="ECO:0008006" key="5">
    <source>
        <dbReference type="Google" id="ProtNLM"/>
    </source>
</evidence>
<dbReference type="EMBL" id="JRXF01000017">
    <property type="protein sequence ID" value="KOC93137.1"/>
    <property type="molecule type" value="Genomic_DNA"/>
</dbReference>
<evidence type="ECO:0000313" key="4">
    <source>
        <dbReference type="Proteomes" id="UP000037088"/>
    </source>
</evidence>
<dbReference type="InterPro" id="IPR012670">
    <property type="entry name" value="T3SS_YscI/HrpB"/>
</dbReference>
<dbReference type="PATRIC" id="fig|1560201.3.peg.1785"/>
<gene>
    <name evidence="1" type="ORF">NG42_08395</name>
    <name evidence="2" type="ORF">NG43_12250</name>
</gene>